<evidence type="ECO:0000256" key="1">
    <source>
        <dbReference type="SAM" id="Phobius"/>
    </source>
</evidence>
<keyword evidence="1" id="KW-0472">Membrane</keyword>
<evidence type="ECO:0000313" key="2">
    <source>
        <dbReference type="EMBL" id="QNO58231.1"/>
    </source>
</evidence>
<feature type="transmembrane region" description="Helical" evidence="1">
    <location>
        <begin position="12"/>
        <end position="35"/>
    </location>
</feature>
<keyword evidence="1" id="KW-1133">Transmembrane helix</keyword>
<name>A0A7G9ZD97_9EURY</name>
<gene>
    <name evidence="2" type="ORF">DKLEMCON_00013</name>
</gene>
<dbReference type="PROSITE" id="PS51257">
    <property type="entry name" value="PROKAR_LIPOPROTEIN"/>
    <property type="match status" value="1"/>
</dbReference>
<reference evidence="2" key="1">
    <citation type="submission" date="2020-06" db="EMBL/GenBank/DDBJ databases">
        <title>Unique genomic features of the anaerobic methanotrophic archaea.</title>
        <authorList>
            <person name="Chadwick G.L."/>
            <person name="Skennerton C.T."/>
            <person name="Laso-Perez R."/>
            <person name="Leu A.O."/>
            <person name="Speth D.R."/>
            <person name="Yu H."/>
            <person name="Morgan-Lang C."/>
            <person name="Hatzenpichler R."/>
            <person name="Goudeau D."/>
            <person name="Malmstrom R."/>
            <person name="Brazelton W.J."/>
            <person name="Woyke T."/>
            <person name="Hallam S.J."/>
            <person name="Tyson G.W."/>
            <person name="Wegener G."/>
            <person name="Boetius A."/>
            <person name="Orphan V."/>
        </authorList>
    </citation>
    <scope>NUCLEOTIDE SEQUENCE</scope>
</reference>
<organism evidence="2">
    <name type="scientific">Candidatus Methanophaga sp. ANME-1 ERB7</name>
    <dbReference type="NCBI Taxonomy" id="2759913"/>
    <lineage>
        <taxon>Archaea</taxon>
        <taxon>Methanobacteriati</taxon>
        <taxon>Methanobacteriota</taxon>
        <taxon>Stenosarchaea group</taxon>
        <taxon>Methanomicrobia</taxon>
        <taxon>Candidatus Methanophagales</taxon>
        <taxon>Candidatus Methanophagaceae</taxon>
        <taxon>Candidatus Methanophaga</taxon>
    </lineage>
</organism>
<accession>A0A7G9ZD97</accession>
<dbReference type="EMBL" id="MT631717">
    <property type="protein sequence ID" value="QNO58231.1"/>
    <property type="molecule type" value="Genomic_DNA"/>
</dbReference>
<proteinExistence type="predicted"/>
<sequence length="65" mass="7542">MCIPLERKRFFRFLYFCIISIGCWVIVGQPAYWYYLDEYDFTFDIDDDGMINGSGLGYSECGGLG</sequence>
<protein>
    <submittedName>
        <fullName evidence="2">Uncharacterized protein</fullName>
    </submittedName>
</protein>
<keyword evidence="1" id="KW-0812">Transmembrane</keyword>
<dbReference type="AlphaFoldDB" id="A0A7G9ZD97"/>